<name>A0A8J2KFQ0_9HEXA</name>
<sequence length="113" mass="12681">MQLPKIWPTLTLLWILWGLADAQLGLINDFLGAMNIGCKRDGSPCRLEASGFWTRCCSKFCAHNLEEKSGYSPLFLSLPFRVLPRGYTRRILPGGVISLHRNSNFRGIRSGCP</sequence>
<dbReference type="Proteomes" id="UP000708208">
    <property type="component" value="Unassembled WGS sequence"/>
</dbReference>
<dbReference type="EMBL" id="CAJVCH010356778">
    <property type="protein sequence ID" value="CAG7815933.1"/>
    <property type="molecule type" value="Genomic_DNA"/>
</dbReference>
<feature type="chain" id="PRO_5035321581" evidence="1">
    <location>
        <begin position="23"/>
        <end position="113"/>
    </location>
</feature>
<keyword evidence="1" id="KW-0732">Signal</keyword>
<comment type="caution">
    <text evidence="2">The sequence shown here is derived from an EMBL/GenBank/DDBJ whole genome shotgun (WGS) entry which is preliminary data.</text>
</comment>
<evidence type="ECO:0000256" key="1">
    <source>
        <dbReference type="SAM" id="SignalP"/>
    </source>
</evidence>
<feature type="signal peptide" evidence="1">
    <location>
        <begin position="1"/>
        <end position="22"/>
    </location>
</feature>
<evidence type="ECO:0000313" key="2">
    <source>
        <dbReference type="EMBL" id="CAG7815933.1"/>
    </source>
</evidence>
<organism evidence="2 3">
    <name type="scientific">Allacma fusca</name>
    <dbReference type="NCBI Taxonomy" id="39272"/>
    <lineage>
        <taxon>Eukaryota</taxon>
        <taxon>Metazoa</taxon>
        <taxon>Ecdysozoa</taxon>
        <taxon>Arthropoda</taxon>
        <taxon>Hexapoda</taxon>
        <taxon>Collembola</taxon>
        <taxon>Symphypleona</taxon>
        <taxon>Sminthuridae</taxon>
        <taxon>Allacma</taxon>
    </lineage>
</organism>
<accession>A0A8J2KFQ0</accession>
<protein>
    <submittedName>
        <fullName evidence="2">Uncharacterized protein</fullName>
    </submittedName>
</protein>
<reference evidence="2" key="1">
    <citation type="submission" date="2021-06" db="EMBL/GenBank/DDBJ databases">
        <authorList>
            <person name="Hodson N. C."/>
            <person name="Mongue J. A."/>
            <person name="Jaron S. K."/>
        </authorList>
    </citation>
    <scope>NUCLEOTIDE SEQUENCE</scope>
</reference>
<evidence type="ECO:0000313" key="3">
    <source>
        <dbReference type="Proteomes" id="UP000708208"/>
    </source>
</evidence>
<dbReference type="AlphaFoldDB" id="A0A8J2KFQ0"/>
<proteinExistence type="predicted"/>
<keyword evidence="3" id="KW-1185">Reference proteome</keyword>
<gene>
    <name evidence="2" type="ORF">AFUS01_LOCUS26579</name>
</gene>